<name>A0A512C230_9HYPH</name>
<dbReference type="InterPro" id="IPR002559">
    <property type="entry name" value="Transposase_11"/>
</dbReference>
<sequence length="109" mass="11846">MLGMDVTPADVQDRDGFLPLLKRVRHVFVFLERLFADGAYSGMETAAAAKRIGKVSLEIVKRSDAAKGFVVLPKQWIVEKSFGGAAAAAAWPRIVKTSPALSWLLCNLS</sequence>
<evidence type="ECO:0000259" key="1">
    <source>
        <dbReference type="Pfam" id="PF01609"/>
    </source>
</evidence>
<gene>
    <name evidence="2" type="ORF">MAE02_59710</name>
</gene>
<organism evidence="2 3">
    <name type="scientific">Microvirga aerophila</name>
    <dbReference type="NCBI Taxonomy" id="670291"/>
    <lineage>
        <taxon>Bacteria</taxon>
        <taxon>Pseudomonadati</taxon>
        <taxon>Pseudomonadota</taxon>
        <taxon>Alphaproteobacteria</taxon>
        <taxon>Hyphomicrobiales</taxon>
        <taxon>Methylobacteriaceae</taxon>
        <taxon>Microvirga</taxon>
    </lineage>
</organism>
<comment type="caution">
    <text evidence="2">The sequence shown here is derived from an EMBL/GenBank/DDBJ whole genome shotgun (WGS) entry which is preliminary data.</text>
</comment>
<proteinExistence type="predicted"/>
<evidence type="ECO:0000313" key="3">
    <source>
        <dbReference type="Proteomes" id="UP000321085"/>
    </source>
</evidence>
<protein>
    <recommendedName>
        <fullName evidence="1">Transposase IS4-like domain-containing protein</fullName>
    </recommendedName>
</protein>
<dbReference type="EMBL" id="BJYU01000174">
    <property type="protein sequence ID" value="GEO18275.1"/>
    <property type="molecule type" value="Genomic_DNA"/>
</dbReference>
<reference evidence="2 3" key="1">
    <citation type="submission" date="2019-07" db="EMBL/GenBank/DDBJ databases">
        <title>Whole genome shotgun sequence of Microvirga aerophila NBRC 106136.</title>
        <authorList>
            <person name="Hosoyama A."/>
            <person name="Uohara A."/>
            <person name="Ohji S."/>
            <person name="Ichikawa N."/>
        </authorList>
    </citation>
    <scope>NUCLEOTIDE SEQUENCE [LARGE SCALE GENOMIC DNA]</scope>
    <source>
        <strain evidence="2 3">NBRC 106136</strain>
    </source>
</reference>
<dbReference type="GO" id="GO:0006313">
    <property type="term" value="P:DNA transposition"/>
    <property type="evidence" value="ECO:0007669"/>
    <property type="project" value="InterPro"/>
</dbReference>
<evidence type="ECO:0000313" key="2">
    <source>
        <dbReference type="EMBL" id="GEO18275.1"/>
    </source>
</evidence>
<dbReference type="GO" id="GO:0004803">
    <property type="term" value="F:transposase activity"/>
    <property type="evidence" value="ECO:0007669"/>
    <property type="project" value="InterPro"/>
</dbReference>
<dbReference type="PANTHER" id="PTHR30007:SF0">
    <property type="entry name" value="TRANSPOSASE"/>
    <property type="match status" value="1"/>
</dbReference>
<dbReference type="Proteomes" id="UP000321085">
    <property type="component" value="Unassembled WGS sequence"/>
</dbReference>
<dbReference type="Pfam" id="PF01609">
    <property type="entry name" value="DDE_Tnp_1"/>
    <property type="match status" value="1"/>
</dbReference>
<dbReference type="PANTHER" id="PTHR30007">
    <property type="entry name" value="PHP DOMAIN PROTEIN"/>
    <property type="match status" value="1"/>
</dbReference>
<dbReference type="GO" id="GO:0003677">
    <property type="term" value="F:DNA binding"/>
    <property type="evidence" value="ECO:0007669"/>
    <property type="project" value="InterPro"/>
</dbReference>
<accession>A0A512C230</accession>
<dbReference type="AlphaFoldDB" id="A0A512C230"/>
<feature type="domain" description="Transposase IS4-like" evidence="1">
    <location>
        <begin position="1"/>
        <end position="83"/>
    </location>
</feature>
<keyword evidence="3" id="KW-1185">Reference proteome</keyword>